<evidence type="ECO:0000313" key="13">
    <source>
        <dbReference type="Proteomes" id="UP000002281"/>
    </source>
</evidence>
<dbReference type="PANTHER" id="PTHR11738:SF179">
    <property type="entry name" value="LEUKOCYTE IMMUNOGLOBULIN-LIKE RECEPTOR SUBFAMILY A MEMBER 5"/>
    <property type="match status" value="1"/>
</dbReference>
<reference evidence="12" key="2">
    <citation type="submission" date="2025-08" db="UniProtKB">
        <authorList>
            <consortium name="Ensembl"/>
        </authorList>
    </citation>
    <scope>IDENTIFICATION</scope>
    <source>
        <strain evidence="12">Thoroughbred</strain>
    </source>
</reference>
<keyword evidence="9" id="KW-0325">Glycoprotein</keyword>
<dbReference type="GO" id="GO:0019221">
    <property type="term" value="P:cytokine-mediated signaling pathway"/>
    <property type="evidence" value="ECO:0000318"/>
    <property type="project" value="GO_Central"/>
</dbReference>
<dbReference type="InParanoid" id="A0A3Q2GVT8"/>
<dbReference type="Bgee" id="ENSECAG00000030746">
    <property type="expression patterns" value="Expressed in blood and 13 other cell types or tissues"/>
</dbReference>
<evidence type="ECO:0000256" key="10">
    <source>
        <dbReference type="ARBA" id="ARBA00023319"/>
    </source>
</evidence>
<keyword evidence="8" id="KW-1015">Disulfide bond</keyword>
<evidence type="ECO:0000256" key="4">
    <source>
        <dbReference type="ARBA" id="ARBA00022729"/>
    </source>
</evidence>
<reference evidence="12" key="3">
    <citation type="submission" date="2025-09" db="UniProtKB">
        <authorList>
            <consortium name="Ensembl"/>
        </authorList>
    </citation>
    <scope>IDENTIFICATION</scope>
    <source>
        <strain evidence="12">Thoroughbred</strain>
    </source>
</reference>
<keyword evidence="2" id="KW-1003">Cell membrane</keyword>
<dbReference type="GO" id="GO:0002764">
    <property type="term" value="P:immune response-regulating signaling pathway"/>
    <property type="evidence" value="ECO:0000318"/>
    <property type="project" value="GO_Central"/>
</dbReference>
<evidence type="ECO:0000256" key="8">
    <source>
        <dbReference type="ARBA" id="ARBA00023157"/>
    </source>
</evidence>
<dbReference type="STRING" id="9796.ENSECAP00000024887"/>
<dbReference type="InterPro" id="IPR013783">
    <property type="entry name" value="Ig-like_fold"/>
</dbReference>
<evidence type="ECO:0000256" key="1">
    <source>
        <dbReference type="ARBA" id="ARBA00004162"/>
    </source>
</evidence>
<evidence type="ECO:0000256" key="5">
    <source>
        <dbReference type="ARBA" id="ARBA00022737"/>
    </source>
</evidence>
<dbReference type="AlphaFoldDB" id="A0A3Q2GVT8"/>
<accession>A0A3Q2GVT8</accession>
<evidence type="ECO:0000256" key="7">
    <source>
        <dbReference type="ARBA" id="ARBA00023136"/>
    </source>
</evidence>
<dbReference type="Ensembl" id="ENSECAT00000060474.3">
    <property type="protein sequence ID" value="ENSECAP00000024887.3"/>
    <property type="gene ID" value="ENSECAG00000030746.3"/>
</dbReference>
<protein>
    <recommendedName>
        <fullName evidence="11">Ig-like domain-containing protein</fullName>
    </recommendedName>
</protein>
<keyword evidence="7" id="KW-0472">Membrane</keyword>
<keyword evidence="4" id="KW-0732">Signal</keyword>
<gene>
    <name evidence="12" type="primary">ILT11A</name>
</gene>
<dbReference type="InterPro" id="IPR036179">
    <property type="entry name" value="Ig-like_dom_sf"/>
</dbReference>
<dbReference type="GO" id="GO:0032396">
    <property type="term" value="F:inhibitory MHC class I receptor activity"/>
    <property type="evidence" value="ECO:0000318"/>
    <property type="project" value="GO_Central"/>
</dbReference>
<dbReference type="InterPro" id="IPR050412">
    <property type="entry name" value="Ig-like_Receptors_ImmuneReg"/>
</dbReference>
<evidence type="ECO:0000256" key="2">
    <source>
        <dbReference type="ARBA" id="ARBA00022475"/>
    </source>
</evidence>
<dbReference type="SUPFAM" id="SSF48726">
    <property type="entry name" value="Immunoglobulin"/>
    <property type="match status" value="2"/>
</dbReference>
<dbReference type="Proteomes" id="UP000002281">
    <property type="component" value="Chromosome 10"/>
</dbReference>
<keyword evidence="5" id="KW-0677">Repeat</keyword>
<comment type="subcellular location">
    <subcellularLocation>
        <location evidence="1">Cell membrane</location>
        <topology evidence="1">Single-pass membrane protein</topology>
    </subcellularLocation>
</comment>
<keyword evidence="6" id="KW-1133">Transmembrane helix</keyword>
<dbReference type="GO" id="GO:0005886">
    <property type="term" value="C:plasma membrane"/>
    <property type="evidence" value="ECO:0000318"/>
    <property type="project" value="GO_Central"/>
</dbReference>
<proteinExistence type="predicted"/>
<name>A0A3Q2GVT8_HORSE</name>
<dbReference type="InterPro" id="IPR007110">
    <property type="entry name" value="Ig-like_dom"/>
</dbReference>
<feature type="domain" description="Ig-like" evidence="11">
    <location>
        <begin position="91"/>
        <end position="162"/>
    </location>
</feature>
<evidence type="ECO:0000256" key="3">
    <source>
        <dbReference type="ARBA" id="ARBA00022692"/>
    </source>
</evidence>
<sequence length="328" mass="36416">MPGSSIGGRVTLLQGTLFHGCLRDPWHQVQAGRTSLRGNTCCPCLSCWTPSSPSALLRTEGEDTMTPTLMALVFLGLSMDPRTPVQADTLPKPTIWAEPGSVIPRGKPVAIRCQGTLETQEYRLHKERNPVPWDQKSPLEPGEKANFSIPHMTEKYSGTYHCYYLGPTGWSEHSDPLELVVTGFYTKPTLSALPSPLVISGGNVTLQCGSKLGFARFVLTKEGENKTSWTLDSQRQPNGQFQALFPVGPVIPFHKWMFSCYGFYRNYPHVWSHPSDPLELLVSASHPQDYTVENLIRMSAAGLILVVLGILLFQAQHSQKRPQEADRK</sequence>
<reference evidence="12 13" key="1">
    <citation type="journal article" date="2009" name="Science">
        <title>Genome sequence, comparative analysis, and population genetics of the domestic horse.</title>
        <authorList>
            <consortium name="Broad Institute Genome Sequencing Platform"/>
            <consortium name="Broad Institute Whole Genome Assembly Team"/>
            <person name="Wade C.M."/>
            <person name="Giulotto E."/>
            <person name="Sigurdsson S."/>
            <person name="Zoli M."/>
            <person name="Gnerre S."/>
            <person name="Imsland F."/>
            <person name="Lear T.L."/>
            <person name="Adelson D.L."/>
            <person name="Bailey E."/>
            <person name="Bellone R.R."/>
            <person name="Bloecker H."/>
            <person name="Distl O."/>
            <person name="Edgar R.C."/>
            <person name="Garber M."/>
            <person name="Leeb T."/>
            <person name="Mauceli E."/>
            <person name="MacLeod J.N."/>
            <person name="Penedo M.C.T."/>
            <person name="Raison J.M."/>
            <person name="Sharpe T."/>
            <person name="Vogel J."/>
            <person name="Andersson L."/>
            <person name="Antczak D.F."/>
            <person name="Biagi T."/>
            <person name="Binns M.M."/>
            <person name="Chowdhary B.P."/>
            <person name="Coleman S.J."/>
            <person name="Della Valle G."/>
            <person name="Fryc S."/>
            <person name="Guerin G."/>
            <person name="Hasegawa T."/>
            <person name="Hill E.W."/>
            <person name="Jurka J."/>
            <person name="Kiialainen A."/>
            <person name="Lindgren G."/>
            <person name="Liu J."/>
            <person name="Magnani E."/>
            <person name="Mickelson J.R."/>
            <person name="Murray J."/>
            <person name="Nergadze S.G."/>
            <person name="Onofrio R."/>
            <person name="Pedroni S."/>
            <person name="Piras M.F."/>
            <person name="Raudsepp T."/>
            <person name="Rocchi M."/>
            <person name="Roeed K.H."/>
            <person name="Ryder O.A."/>
            <person name="Searle S."/>
            <person name="Skow L."/>
            <person name="Swinburne J.E."/>
            <person name="Syvaenen A.C."/>
            <person name="Tozaki T."/>
            <person name="Valberg S.J."/>
            <person name="Vaudin M."/>
            <person name="White J.R."/>
            <person name="Zody M.C."/>
            <person name="Lander E.S."/>
            <person name="Lindblad-Toh K."/>
        </authorList>
    </citation>
    <scope>NUCLEOTIDE SEQUENCE [LARGE SCALE GENOMIC DNA]</scope>
    <source>
        <strain evidence="12 13">Thoroughbred</strain>
    </source>
</reference>
<dbReference type="Gene3D" id="2.60.40.10">
    <property type="entry name" value="Immunoglobulins"/>
    <property type="match status" value="2"/>
</dbReference>
<organism evidence="12 13">
    <name type="scientific">Equus caballus</name>
    <name type="common">Horse</name>
    <dbReference type="NCBI Taxonomy" id="9796"/>
    <lineage>
        <taxon>Eukaryota</taxon>
        <taxon>Metazoa</taxon>
        <taxon>Chordata</taxon>
        <taxon>Craniata</taxon>
        <taxon>Vertebrata</taxon>
        <taxon>Euteleostomi</taxon>
        <taxon>Mammalia</taxon>
        <taxon>Eutheria</taxon>
        <taxon>Laurasiatheria</taxon>
        <taxon>Perissodactyla</taxon>
        <taxon>Equidae</taxon>
        <taxon>Equus</taxon>
    </lineage>
</organism>
<dbReference type="PANTHER" id="PTHR11738">
    <property type="entry name" value="MHC CLASS I NK CELL RECEPTOR"/>
    <property type="match status" value="1"/>
</dbReference>
<evidence type="ECO:0000256" key="9">
    <source>
        <dbReference type="ARBA" id="ARBA00023180"/>
    </source>
</evidence>
<dbReference type="Pfam" id="PF13895">
    <property type="entry name" value="Ig_2"/>
    <property type="match status" value="1"/>
</dbReference>
<dbReference type="GeneTree" id="ENSGT01100000263478"/>
<dbReference type="FunFam" id="2.60.40.10:FF:000049">
    <property type="entry name" value="Leukocyte immunoglobulin-like receptor subfamily B member 1"/>
    <property type="match status" value="2"/>
</dbReference>
<dbReference type="CDD" id="cd05751">
    <property type="entry name" value="IgC2_D1_LILR_KIR_like"/>
    <property type="match status" value="1"/>
</dbReference>
<keyword evidence="10" id="KW-0393">Immunoglobulin domain</keyword>
<dbReference type="PROSITE" id="PS50835">
    <property type="entry name" value="IG_LIKE"/>
    <property type="match status" value="1"/>
</dbReference>
<keyword evidence="3" id="KW-0812">Transmembrane</keyword>
<keyword evidence="13" id="KW-1185">Reference proteome</keyword>
<evidence type="ECO:0000259" key="11">
    <source>
        <dbReference type="PROSITE" id="PS50835"/>
    </source>
</evidence>
<dbReference type="PaxDb" id="9796-ENSECAP00000024887"/>
<evidence type="ECO:0000313" key="12">
    <source>
        <dbReference type="Ensembl" id="ENSECAP00000024887.3"/>
    </source>
</evidence>
<evidence type="ECO:0000256" key="6">
    <source>
        <dbReference type="ARBA" id="ARBA00022989"/>
    </source>
</evidence>